<accession>A0ABZ2C4X9</accession>
<reference evidence="2 3" key="1">
    <citation type="journal article" date="2024" name="Environ. Microbiol.">
        <title>Novel evolutionary insights on the interactions of the Holosporales (Alphaproteobacteria) with eukaryotic hosts from comparative genomics.</title>
        <authorList>
            <person name="Giovannini M."/>
            <person name="Petroni G."/>
            <person name="Castelli M."/>
        </authorList>
    </citation>
    <scope>NUCLEOTIDE SEQUENCE [LARGE SCALE GENOMIC DNA]</scope>
    <source>
        <strain evidence="2 3">US_Bl 15I1</strain>
    </source>
</reference>
<dbReference type="EMBL" id="CP133270">
    <property type="protein sequence ID" value="WVX67252.1"/>
    <property type="molecule type" value="Genomic_DNA"/>
</dbReference>
<gene>
    <name evidence="2" type="ORF">Bealeia1_01450</name>
</gene>
<dbReference type="Pfam" id="PF00724">
    <property type="entry name" value="Oxidored_FMN"/>
    <property type="match status" value="1"/>
</dbReference>
<evidence type="ECO:0000313" key="3">
    <source>
        <dbReference type="Proteomes" id="UP001330434"/>
    </source>
</evidence>
<dbReference type="PANTHER" id="PTHR22893:SF91">
    <property type="entry name" value="NADPH DEHYDROGENASE 2-RELATED"/>
    <property type="match status" value="1"/>
</dbReference>
<dbReference type="InterPro" id="IPR013785">
    <property type="entry name" value="Aldolase_TIM"/>
</dbReference>
<dbReference type="InterPro" id="IPR045247">
    <property type="entry name" value="Oye-like"/>
</dbReference>
<protein>
    <submittedName>
        <fullName evidence="2">Alkene reductase</fullName>
    </submittedName>
</protein>
<dbReference type="Gene3D" id="3.20.20.70">
    <property type="entry name" value="Aldolase class I"/>
    <property type="match status" value="1"/>
</dbReference>
<dbReference type="SUPFAM" id="SSF51395">
    <property type="entry name" value="FMN-linked oxidoreductases"/>
    <property type="match status" value="1"/>
</dbReference>
<dbReference type="Proteomes" id="UP001330434">
    <property type="component" value="Chromosome"/>
</dbReference>
<name>A0ABZ2C4X9_9PROT</name>
<sequence>MTTLFDSLSMGPYILPNRIIMAPMTRGRSDVGALPNELMAEYYASRADAGLLITEATAIHPLGYGWLGAPGIWNEDQTKKWKLVTDAVHEKGGKIFLQHELRSLQEKREEIR</sequence>
<evidence type="ECO:0000259" key="1">
    <source>
        <dbReference type="Pfam" id="PF00724"/>
    </source>
</evidence>
<organism evidence="2 3">
    <name type="scientific">Candidatus Bealeia paramacronuclearis</name>
    <dbReference type="NCBI Taxonomy" id="1921001"/>
    <lineage>
        <taxon>Bacteria</taxon>
        <taxon>Pseudomonadati</taxon>
        <taxon>Pseudomonadota</taxon>
        <taxon>Alphaproteobacteria</taxon>
        <taxon>Holosporales</taxon>
        <taxon>Holosporaceae</taxon>
        <taxon>Candidatus Bealeia</taxon>
    </lineage>
</organism>
<dbReference type="PANTHER" id="PTHR22893">
    <property type="entry name" value="NADH OXIDOREDUCTASE-RELATED"/>
    <property type="match status" value="1"/>
</dbReference>
<proteinExistence type="predicted"/>
<dbReference type="InterPro" id="IPR001155">
    <property type="entry name" value="OxRdtase_FMN_N"/>
</dbReference>
<evidence type="ECO:0000313" key="2">
    <source>
        <dbReference type="EMBL" id="WVX67252.1"/>
    </source>
</evidence>
<feature type="domain" description="NADH:flavin oxidoreductase/NADH oxidase N-terminal" evidence="1">
    <location>
        <begin position="4"/>
        <end position="98"/>
    </location>
</feature>
<keyword evidence="3" id="KW-1185">Reference proteome</keyword>